<sequence length="159" mass="17860">MPYLEDEKGVFRMECSRRRAKVSTKISEGIVVGDTTCGNRAVSLGRSRQPVVCSCCVAEIPRASPRNRPRGKWEAKGRPDESERHGVRSSRKSEKKCKTNALKILTRVVRGIILAWGIAAKRFSNCRVDSILPNKCFSDQYSHSVHVKDVKLHPPLSQQ</sequence>
<accession>A0AA40FZB2</accession>
<keyword evidence="3" id="KW-1185">Reference proteome</keyword>
<comment type="caution">
    <text evidence="2">The sequence shown here is derived from an EMBL/GenBank/DDBJ whole genome shotgun (WGS) entry which is preliminary data.</text>
</comment>
<evidence type="ECO:0000313" key="3">
    <source>
        <dbReference type="Proteomes" id="UP001177670"/>
    </source>
</evidence>
<name>A0AA40FZB2_9HYME</name>
<dbReference type="Proteomes" id="UP001177670">
    <property type="component" value="Unassembled WGS sequence"/>
</dbReference>
<dbReference type="AlphaFoldDB" id="A0AA40FZB2"/>
<gene>
    <name evidence="2" type="ORF">K0M31_003583</name>
</gene>
<organism evidence="2 3">
    <name type="scientific">Melipona bicolor</name>
    <dbReference type="NCBI Taxonomy" id="60889"/>
    <lineage>
        <taxon>Eukaryota</taxon>
        <taxon>Metazoa</taxon>
        <taxon>Ecdysozoa</taxon>
        <taxon>Arthropoda</taxon>
        <taxon>Hexapoda</taxon>
        <taxon>Insecta</taxon>
        <taxon>Pterygota</taxon>
        <taxon>Neoptera</taxon>
        <taxon>Endopterygota</taxon>
        <taxon>Hymenoptera</taxon>
        <taxon>Apocrita</taxon>
        <taxon>Aculeata</taxon>
        <taxon>Apoidea</taxon>
        <taxon>Anthophila</taxon>
        <taxon>Apidae</taxon>
        <taxon>Melipona</taxon>
    </lineage>
</organism>
<proteinExistence type="predicted"/>
<evidence type="ECO:0000313" key="2">
    <source>
        <dbReference type="EMBL" id="KAK1128098.1"/>
    </source>
</evidence>
<feature type="compositionally biased region" description="Basic and acidic residues" evidence="1">
    <location>
        <begin position="71"/>
        <end position="86"/>
    </location>
</feature>
<protein>
    <submittedName>
        <fullName evidence="2">Uncharacterized protein</fullName>
    </submittedName>
</protein>
<evidence type="ECO:0000256" key="1">
    <source>
        <dbReference type="SAM" id="MobiDB-lite"/>
    </source>
</evidence>
<feature type="region of interest" description="Disordered" evidence="1">
    <location>
        <begin position="62"/>
        <end position="95"/>
    </location>
</feature>
<reference evidence="2" key="1">
    <citation type="submission" date="2021-10" db="EMBL/GenBank/DDBJ databases">
        <title>Melipona bicolor Genome sequencing and assembly.</title>
        <authorList>
            <person name="Araujo N.S."/>
            <person name="Arias M.C."/>
        </authorList>
    </citation>
    <scope>NUCLEOTIDE SEQUENCE</scope>
    <source>
        <strain evidence="2">USP_2M_L1-L4_2017</strain>
        <tissue evidence="2">Whole body</tissue>
    </source>
</reference>
<dbReference type="EMBL" id="JAHYIQ010000011">
    <property type="protein sequence ID" value="KAK1128098.1"/>
    <property type="molecule type" value="Genomic_DNA"/>
</dbReference>